<dbReference type="OrthoDB" id="1867629at2759"/>
<dbReference type="PANTHER" id="PTHR31111">
    <property type="entry name" value="BNAA05G37150D PROTEIN-RELATED"/>
    <property type="match status" value="1"/>
</dbReference>
<feature type="domain" description="F-box" evidence="1">
    <location>
        <begin position="26"/>
        <end position="66"/>
    </location>
</feature>
<dbReference type="InterPro" id="IPR013187">
    <property type="entry name" value="F-box-assoc_dom_typ3"/>
</dbReference>
<evidence type="ECO:0000313" key="2">
    <source>
        <dbReference type="EMBL" id="CAA7049612.1"/>
    </source>
</evidence>
<reference evidence="3 4" key="1">
    <citation type="submission" date="2020-01" db="EMBL/GenBank/DDBJ databases">
        <authorList>
            <person name="Mishra B."/>
        </authorList>
    </citation>
    <scope>NUCLEOTIDE SEQUENCE [LARGE SCALE GENOMIC DNA]</scope>
</reference>
<dbReference type="EMBL" id="CACVBM020001419">
    <property type="protein sequence ID" value="CAA7049612.1"/>
    <property type="molecule type" value="Genomic_DNA"/>
</dbReference>
<keyword evidence="4" id="KW-1185">Reference proteome</keyword>
<dbReference type="Pfam" id="PF08268">
    <property type="entry name" value="FBA_3"/>
    <property type="match status" value="1"/>
</dbReference>
<proteinExistence type="predicted"/>
<dbReference type="Proteomes" id="UP000467841">
    <property type="component" value="Unassembled WGS sequence"/>
</dbReference>
<dbReference type="AlphaFoldDB" id="A0A6D2KYK9"/>
<dbReference type="PANTHER" id="PTHR31111:SF65">
    <property type="entry name" value="F-BOX DOMAIN-CONTAINING PROTEIN"/>
    <property type="match status" value="1"/>
</dbReference>
<protein>
    <recommendedName>
        <fullName evidence="1">F-box domain-containing protein</fullName>
    </recommendedName>
</protein>
<sequence length="376" mass="43196">MTNLEQHDLLLTTQSWNSVRAYTDPIPTDLLIDIFSRVPAKSIFRFRCLSKFWSSTLGLPYFTELFLTNSLARPRLLFGIKVDTELFFFSSPQPQNPADNSTLVATRYDRCFLNYLPSGIRPPHRGLVSLHEWGSDVHVICNPVTGESITLPEVKAKSGNGRSYVGYDPINKQFKVLCTTYGEPDGHWVLTLRSTGKRVWRSIECSHQHPMLTGISLRHEIWINDVLYYGAHSGRCNMIVSFDFCSEKFSFIWINEEMSDGTLINYKGNLGLLVKHEYGVVLWVLEEDAGNHKWSKRKSVVLSSLYDEVGIRAHIVGMTGACEIVLSPYRQSSPFHLFYFNIERNTFTRVNFLGPEEIYKDPNFAPRIFIDYVERI</sequence>
<accession>A0A6D2KYK9</accession>
<dbReference type="InterPro" id="IPR017451">
    <property type="entry name" value="F-box-assoc_interact_dom"/>
</dbReference>
<dbReference type="InterPro" id="IPR036047">
    <property type="entry name" value="F-box-like_dom_sf"/>
</dbReference>
<dbReference type="NCBIfam" id="TIGR01640">
    <property type="entry name" value="F_box_assoc_1"/>
    <property type="match status" value="1"/>
</dbReference>
<gene>
    <name evidence="2" type="ORF">MERR_LOCUS36847</name>
    <name evidence="3" type="ORF">MERR_LOCUS49374</name>
</gene>
<name>A0A6D2KYK9_9BRAS</name>
<dbReference type="EMBL" id="CACVBM020001925">
    <property type="protein sequence ID" value="CAA7062138.1"/>
    <property type="molecule type" value="Genomic_DNA"/>
</dbReference>
<evidence type="ECO:0000313" key="4">
    <source>
        <dbReference type="Proteomes" id="UP000467841"/>
    </source>
</evidence>
<dbReference type="SMART" id="SM00256">
    <property type="entry name" value="FBOX"/>
    <property type="match status" value="1"/>
</dbReference>
<organism evidence="3 4">
    <name type="scientific">Microthlaspi erraticum</name>
    <dbReference type="NCBI Taxonomy" id="1685480"/>
    <lineage>
        <taxon>Eukaryota</taxon>
        <taxon>Viridiplantae</taxon>
        <taxon>Streptophyta</taxon>
        <taxon>Embryophyta</taxon>
        <taxon>Tracheophyta</taxon>
        <taxon>Spermatophyta</taxon>
        <taxon>Magnoliopsida</taxon>
        <taxon>eudicotyledons</taxon>
        <taxon>Gunneridae</taxon>
        <taxon>Pentapetalae</taxon>
        <taxon>rosids</taxon>
        <taxon>malvids</taxon>
        <taxon>Brassicales</taxon>
        <taxon>Brassicaceae</taxon>
        <taxon>Coluteocarpeae</taxon>
        <taxon>Microthlaspi</taxon>
    </lineage>
</organism>
<evidence type="ECO:0000313" key="3">
    <source>
        <dbReference type="EMBL" id="CAA7062138.1"/>
    </source>
</evidence>
<dbReference type="InterPro" id="IPR001810">
    <property type="entry name" value="F-box_dom"/>
</dbReference>
<evidence type="ECO:0000259" key="1">
    <source>
        <dbReference type="SMART" id="SM00256"/>
    </source>
</evidence>
<dbReference type="Pfam" id="PF00646">
    <property type="entry name" value="F-box"/>
    <property type="match status" value="1"/>
</dbReference>
<dbReference type="SUPFAM" id="SSF81383">
    <property type="entry name" value="F-box domain"/>
    <property type="match status" value="1"/>
</dbReference>